<dbReference type="Proteomes" id="UP001178888">
    <property type="component" value="Unassembled WGS sequence"/>
</dbReference>
<reference evidence="2" key="2">
    <citation type="submission" date="2023-08" db="EMBL/GenBank/DDBJ databases">
        <title>Nitrogen cycling bacteria in agricultural field soils.</title>
        <authorList>
            <person name="Jang J."/>
        </authorList>
    </citation>
    <scope>NUCLEOTIDE SEQUENCE</scope>
    <source>
        <strain evidence="2">PS3-36</strain>
    </source>
</reference>
<dbReference type="Proteomes" id="UP000295132">
    <property type="component" value="Unassembled WGS sequence"/>
</dbReference>
<comment type="caution">
    <text evidence="3">The sequence shown here is derived from an EMBL/GenBank/DDBJ whole genome shotgun (WGS) entry which is preliminary data.</text>
</comment>
<dbReference type="Pfam" id="PF00583">
    <property type="entry name" value="Acetyltransf_1"/>
    <property type="match status" value="1"/>
</dbReference>
<dbReference type="GO" id="GO:0016747">
    <property type="term" value="F:acyltransferase activity, transferring groups other than amino-acyl groups"/>
    <property type="evidence" value="ECO:0007669"/>
    <property type="project" value="InterPro"/>
</dbReference>
<dbReference type="AlphaFoldDB" id="A0A4R5VWM6"/>
<evidence type="ECO:0000313" key="2">
    <source>
        <dbReference type="EMBL" id="MDQ6597289.1"/>
    </source>
</evidence>
<feature type="domain" description="N-acetyltransferase" evidence="1">
    <location>
        <begin position="14"/>
        <end position="152"/>
    </location>
</feature>
<proteinExistence type="predicted"/>
<dbReference type="EMBL" id="SMYO01000003">
    <property type="protein sequence ID" value="TDK63270.1"/>
    <property type="molecule type" value="Genomic_DNA"/>
</dbReference>
<accession>A0A4R5VWM6</accession>
<gene>
    <name evidence="3" type="ORF">E2K98_07425</name>
    <name evidence="2" type="ORF">RCG21_13135</name>
</gene>
<evidence type="ECO:0000259" key="1">
    <source>
        <dbReference type="PROSITE" id="PS51186"/>
    </source>
</evidence>
<dbReference type="CDD" id="cd04301">
    <property type="entry name" value="NAT_SF"/>
    <property type="match status" value="1"/>
</dbReference>
<dbReference type="InterPro" id="IPR016181">
    <property type="entry name" value="Acyl_CoA_acyltransferase"/>
</dbReference>
<reference evidence="3 4" key="1">
    <citation type="submission" date="2019-03" db="EMBL/GenBank/DDBJ databases">
        <title>Bacillus niacini sp. nov. a Nicotinate-Metabolizing Mesophile Isolated from Soil.</title>
        <authorList>
            <person name="Zhang G."/>
        </authorList>
    </citation>
    <scope>NUCLEOTIDE SEQUENCE [LARGE SCALE GENOMIC DNA]</scope>
    <source>
        <strain evidence="3 4">WN066</strain>
    </source>
</reference>
<keyword evidence="5" id="KW-1185">Reference proteome</keyword>
<keyword evidence="3" id="KW-0808">Transferase</keyword>
<dbReference type="RefSeq" id="WP_133333610.1">
    <property type="nucleotide sequence ID" value="NZ_JAVGVR010000001.1"/>
</dbReference>
<name>A0A4R5VWM6_9BACI</name>
<dbReference type="InterPro" id="IPR000182">
    <property type="entry name" value="GNAT_dom"/>
</dbReference>
<organism evidence="3 4">
    <name type="scientific">Bacillus salipaludis</name>
    <dbReference type="NCBI Taxonomy" id="2547811"/>
    <lineage>
        <taxon>Bacteria</taxon>
        <taxon>Bacillati</taxon>
        <taxon>Bacillota</taxon>
        <taxon>Bacilli</taxon>
        <taxon>Bacillales</taxon>
        <taxon>Bacillaceae</taxon>
        <taxon>Bacillus</taxon>
    </lineage>
</organism>
<protein>
    <submittedName>
        <fullName evidence="3">GNAT family N-acetyltransferase</fullName>
    </submittedName>
</protein>
<dbReference type="SUPFAM" id="SSF55729">
    <property type="entry name" value="Acyl-CoA N-acyltransferases (Nat)"/>
    <property type="match status" value="1"/>
</dbReference>
<evidence type="ECO:0000313" key="4">
    <source>
        <dbReference type="Proteomes" id="UP000295132"/>
    </source>
</evidence>
<sequence length="154" mass="18082">MIEKIDFENKRLVKELYELQRASYLIEAELINFYEIPPLKESFEELLESKETFFGYFEGEELAGALSYELKGNELTICRMIVDSMYFRKGIAQKLLLCLEEDKKEIPIFKVSTGRDNTPAKNLYLKNGYQLIQDIEVVPGLFISTFEKRKADWK</sequence>
<evidence type="ECO:0000313" key="3">
    <source>
        <dbReference type="EMBL" id="TDK63270.1"/>
    </source>
</evidence>
<dbReference type="PROSITE" id="PS51186">
    <property type="entry name" value="GNAT"/>
    <property type="match status" value="1"/>
</dbReference>
<evidence type="ECO:0000313" key="5">
    <source>
        <dbReference type="Proteomes" id="UP001178888"/>
    </source>
</evidence>
<dbReference type="Gene3D" id="3.40.630.30">
    <property type="match status" value="1"/>
</dbReference>
<dbReference type="EMBL" id="JAVGVR010000001">
    <property type="protein sequence ID" value="MDQ6597289.1"/>
    <property type="molecule type" value="Genomic_DNA"/>
</dbReference>